<gene>
    <name evidence="2" type="ORF">V3H18_02005</name>
</gene>
<keyword evidence="3" id="KW-1185">Reference proteome</keyword>
<comment type="caution">
    <text evidence="2">The sequence shown here is derived from an EMBL/GenBank/DDBJ whole genome shotgun (WGS) entry which is preliminary data.</text>
</comment>
<name>A0ABU7XD34_9HYPH</name>
<protein>
    <submittedName>
        <fullName evidence="2">Alpha/beta fold hydrolase</fullName>
    </submittedName>
</protein>
<sequence length="326" mass="36448">MSERSTRSSLGRINVMKAARCDELIASPKRFLVGLRAMYERWSNRRQVRRLLEMDDHTLQDIGLRRRDIFLALSGPRSEDPSGKLVAWRDKRRYAAKAQRREARQEVTRETQAEEVRSRIAEWISEQRESSARIVIVPGLGGSGPDHWQLHWASLLPHARLVHQDDWNAPDRDSWVERLSEAIDEVPGAVVVAHSLGCAVLAHLLRQRPNAPIAGALVVCPADVDSCAHTPAEVRCFSPMPLSVFPFPALVVASEDDPYVTVARAKSFAAAWQAGFASVGPCGHINTDSGYGPWPQGLLLLKELVETVHRRVPLGQPYVPRWDIST</sequence>
<dbReference type="Pfam" id="PF06568">
    <property type="entry name" value="YjiS-like"/>
    <property type="match status" value="1"/>
</dbReference>
<dbReference type="GO" id="GO:0016787">
    <property type="term" value="F:hydrolase activity"/>
    <property type="evidence" value="ECO:0007669"/>
    <property type="project" value="UniProtKB-KW"/>
</dbReference>
<dbReference type="Pfam" id="PF06821">
    <property type="entry name" value="Ser_hydrolase"/>
    <property type="match status" value="1"/>
</dbReference>
<dbReference type="Proteomes" id="UP001350748">
    <property type="component" value="Unassembled WGS sequence"/>
</dbReference>
<proteinExistence type="predicted"/>
<evidence type="ECO:0000313" key="3">
    <source>
        <dbReference type="Proteomes" id="UP001350748"/>
    </source>
</evidence>
<keyword evidence="2" id="KW-0378">Hydrolase</keyword>
<dbReference type="InterPro" id="IPR029058">
    <property type="entry name" value="AB_hydrolase_fold"/>
</dbReference>
<dbReference type="Gene3D" id="3.40.50.1820">
    <property type="entry name" value="alpha/beta hydrolase"/>
    <property type="match status" value="1"/>
</dbReference>
<accession>A0ABU7XD34</accession>
<feature type="domain" description="YjiS-like" evidence="1">
    <location>
        <begin position="40"/>
        <end position="69"/>
    </location>
</feature>
<dbReference type="RefSeq" id="WP_332080205.1">
    <property type="nucleotide sequence ID" value="NZ_JAZHYN010000003.1"/>
</dbReference>
<reference evidence="2 3" key="1">
    <citation type="submission" date="2024-02" db="EMBL/GenBank/DDBJ databases">
        <authorList>
            <person name="Grouzdev D."/>
        </authorList>
    </citation>
    <scope>NUCLEOTIDE SEQUENCE [LARGE SCALE GENOMIC DNA]</scope>
    <source>
        <strain evidence="2 3">9N</strain>
    </source>
</reference>
<evidence type="ECO:0000259" key="1">
    <source>
        <dbReference type="Pfam" id="PF06568"/>
    </source>
</evidence>
<dbReference type="EMBL" id="JAZHYN010000003">
    <property type="protein sequence ID" value="MEF3365301.1"/>
    <property type="molecule type" value="Genomic_DNA"/>
</dbReference>
<dbReference type="SUPFAM" id="SSF53474">
    <property type="entry name" value="alpha/beta-Hydrolases"/>
    <property type="match status" value="1"/>
</dbReference>
<organism evidence="2 3">
    <name type="scientific">Methylocystis borbori</name>
    <dbReference type="NCBI Taxonomy" id="3118750"/>
    <lineage>
        <taxon>Bacteria</taxon>
        <taxon>Pseudomonadati</taxon>
        <taxon>Pseudomonadota</taxon>
        <taxon>Alphaproteobacteria</taxon>
        <taxon>Hyphomicrobiales</taxon>
        <taxon>Methylocystaceae</taxon>
        <taxon>Methylocystis</taxon>
    </lineage>
</organism>
<evidence type="ECO:0000313" key="2">
    <source>
        <dbReference type="EMBL" id="MEF3365301.1"/>
    </source>
</evidence>
<dbReference type="InterPro" id="IPR009506">
    <property type="entry name" value="YjiS-like"/>
</dbReference>
<dbReference type="InterPro" id="IPR010662">
    <property type="entry name" value="RBBP9/YdeN"/>
</dbReference>